<comment type="caution">
    <text evidence="2">The sequence shown here is derived from an EMBL/GenBank/DDBJ whole genome shotgun (WGS) entry which is preliminary data.</text>
</comment>
<dbReference type="EMBL" id="JBHLTR010000006">
    <property type="protein sequence ID" value="MFC0558504.1"/>
    <property type="molecule type" value="Genomic_DNA"/>
</dbReference>
<evidence type="ECO:0000256" key="1">
    <source>
        <dbReference type="SAM" id="Phobius"/>
    </source>
</evidence>
<name>A0ABV6NCX3_9BACI</name>
<organism evidence="2 3">
    <name type="scientific">Halalkalibacter alkalisediminis</name>
    <dbReference type="NCBI Taxonomy" id="935616"/>
    <lineage>
        <taxon>Bacteria</taxon>
        <taxon>Bacillati</taxon>
        <taxon>Bacillota</taxon>
        <taxon>Bacilli</taxon>
        <taxon>Bacillales</taxon>
        <taxon>Bacillaceae</taxon>
        <taxon>Halalkalibacter</taxon>
    </lineage>
</organism>
<keyword evidence="1" id="KW-0472">Membrane</keyword>
<accession>A0ABV6NCX3</accession>
<keyword evidence="1" id="KW-0812">Transmembrane</keyword>
<sequence length="73" mass="8411">MIKKLSSQEIFILFSAIFVLLFMYTTIILSAPINELSEMEEQPNLIDGVEIHKKIGENSSFAYLSLFKEDDHE</sequence>
<proteinExistence type="predicted"/>
<dbReference type="RefSeq" id="WP_273840158.1">
    <property type="nucleotide sequence ID" value="NZ_JAQQWT010000001.1"/>
</dbReference>
<gene>
    <name evidence="2" type="ORF">ACFFH4_05520</name>
</gene>
<keyword evidence="3" id="KW-1185">Reference proteome</keyword>
<reference evidence="2 3" key="1">
    <citation type="submission" date="2024-09" db="EMBL/GenBank/DDBJ databases">
        <authorList>
            <person name="Sun Q."/>
            <person name="Mori K."/>
        </authorList>
    </citation>
    <scope>NUCLEOTIDE SEQUENCE [LARGE SCALE GENOMIC DNA]</scope>
    <source>
        <strain evidence="2 3">NCAIM B.02301</strain>
    </source>
</reference>
<protein>
    <submittedName>
        <fullName evidence="2">Uncharacterized protein</fullName>
    </submittedName>
</protein>
<keyword evidence="1" id="KW-1133">Transmembrane helix</keyword>
<evidence type="ECO:0000313" key="3">
    <source>
        <dbReference type="Proteomes" id="UP001589833"/>
    </source>
</evidence>
<feature type="transmembrane region" description="Helical" evidence="1">
    <location>
        <begin position="12"/>
        <end position="33"/>
    </location>
</feature>
<dbReference type="Proteomes" id="UP001589833">
    <property type="component" value="Unassembled WGS sequence"/>
</dbReference>
<evidence type="ECO:0000313" key="2">
    <source>
        <dbReference type="EMBL" id="MFC0558504.1"/>
    </source>
</evidence>